<dbReference type="InterPro" id="IPR019887">
    <property type="entry name" value="Tscrpt_reg_AsnC/Lrp_C"/>
</dbReference>
<dbReference type="Gene3D" id="1.10.10.10">
    <property type="entry name" value="Winged helix-like DNA-binding domain superfamily/Winged helix DNA-binding domain"/>
    <property type="match status" value="2"/>
</dbReference>
<dbReference type="InterPro" id="IPR036388">
    <property type="entry name" value="WH-like_DNA-bd_sf"/>
</dbReference>
<dbReference type="PROSITE" id="PS00519">
    <property type="entry name" value="HTH_ASNC_1"/>
    <property type="match status" value="2"/>
</dbReference>
<dbReference type="InterPro" id="IPR019885">
    <property type="entry name" value="Tscrpt_reg_HTH_AsnC-type_CS"/>
</dbReference>
<dbReference type="GO" id="GO:0043565">
    <property type="term" value="F:sequence-specific DNA binding"/>
    <property type="evidence" value="ECO:0007669"/>
    <property type="project" value="InterPro"/>
</dbReference>
<organism evidence="5">
    <name type="scientific">Thermobifida fusca (strain YX)</name>
    <dbReference type="NCBI Taxonomy" id="269800"/>
    <lineage>
        <taxon>Bacteria</taxon>
        <taxon>Bacillati</taxon>
        <taxon>Actinomycetota</taxon>
        <taxon>Actinomycetes</taxon>
        <taxon>Streptosporangiales</taxon>
        <taxon>Nocardiopsidaceae</taxon>
        <taxon>Thermobifida</taxon>
    </lineage>
</organism>
<dbReference type="InterPro" id="IPR019888">
    <property type="entry name" value="Tscrpt_reg_AsnC-like"/>
</dbReference>
<dbReference type="Pfam" id="PF13404">
    <property type="entry name" value="HTH_AsnC-type"/>
    <property type="match status" value="2"/>
</dbReference>
<dbReference type="SUPFAM" id="SSF46785">
    <property type="entry name" value="Winged helix' DNA-binding domain"/>
    <property type="match status" value="2"/>
</dbReference>
<keyword evidence="1" id="KW-0805">Transcription regulation</keyword>
<dbReference type="InterPro" id="IPR036390">
    <property type="entry name" value="WH_DNA-bd_sf"/>
</dbReference>
<dbReference type="EMBL" id="CP000088">
    <property type="protein sequence ID" value="AAZ55411.1"/>
    <property type="molecule type" value="Genomic_DNA"/>
</dbReference>
<dbReference type="Pfam" id="PF01037">
    <property type="entry name" value="AsnC_trans_reg"/>
    <property type="match status" value="1"/>
</dbReference>
<keyword evidence="2" id="KW-0238">DNA-binding</keyword>
<protein>
    <submittedName>
        <fullName evidence="5">Transcriptional regulator, AsnC family</fullName>
    </submittedName>
</protein>
<dbReference type="GO" id="GO:0043200">
    <property type="term" value="P:response to amino acid"/>
    <property type="evidence" value="ECO:0007669"/>
    <property type="project" value="TreeGrafter"/>
</dbReference>
<dbReference type="InterPro" id="IPR011008">
    <property type="entry name" value="Dimeric_a/b-barrel"/>
</dbReference>
<evidence type="ECO:0000259" key="4">
    <source>
        <dbReference type="PROSITE" id="PS50956"/>
    </source>
</evidence>
<dbReference type="PRINTS" id="PR00033">
    <property type="entry name" value="HTHASNC"/>
</dbReference>
<gene>
    <name evidence="5" type="ordered locus">Tfu_1373</name>
</gene>
<dbReference type="KEGG" id="tfu:Tfu_1373"/>
<proteinExistence type="predicted"/>
<evidence type="ECO:0000256" key="2">
    <source>
        <dbReference type="ARBA" id="ARBA00023125"/>
    </source>
</evidence>
<sequence length="360" mass="38534">MSVSWGLSGRSQPHFLPRSVVNSLSSCHDQAAGGGDARGDRGVVKEQRKALLIVLDAVDAALVRALQGDGRATYQALADQVGLSRTAVRARVKHLISTGAIRIVGVLHAGVMGMEVFGHISLRVCGPVRPVVDELTRREAVVFVAQTAGRFPVVAHVRVRDDAALSAELTHLRAIPGVVEAEVFRGDQITKDEYSSVRPLRNISIDPLDWRLVRCLQANGRASYADLARTVGLSQAAARARVVRLLDAGVIHVTALIEASAVGVTERLGFGLRCRGDASALADNLASLPGISFAATGFGSYDIVGGVTATDRRTIVDTLETIRRAPEVSYTETWDYLAVAKERQRIDGHSYTTIPHPRGG</sequence>
<evidence type="ECO:0000256" key="3">
    <source>
        <dbReference type="ARBA" id="ARBA00023163"/>
    </source>
</evidence>
<reference evidence="5" key="1">
    <citation type="submission" date="2005-07" db="EMBL/GenBank/DDBJ databases">
        <title>Complete sequence of Thermobifida fusca YX.</title>
        <authorList>
            <consortium name="US DOE Joint Genome Institute"/>
            <person name="Copeland A."/>
            <person name="Lucas S."/>
            <person name="Lapidus A."/>
            <person name="Barry K."/>
            <person name="Detter J.C."/>
            <person name="Glavina T."/>
            <person name="Hammon N."/>
            <person name="Israni S."/>
            <person name="Pitluck S."/>
            <person name="Di Bartolo G."/>
            <person name="Chain P."/>
            <person name="Schmutz J."/>
            <person name="Larimer F."/>
            <person name="Land M."/>
            <person name="Lykidis A."/>
            <person name="Richardson P."/>
        </authorList>
    </citation>
    <scope>NUCLEOTIDE SEQUENCE</scope>
    <source>
        <strain evidence="5">YX</strain>
    </source>
</reference>
<dbReference type="STRING" id="269800.Tfu_1373"/>
<dbReference type="InterPro" id="IPR000485">
    <property type="entry name" value="AsnC-type_HTH_dom"/>
</dbReference>
<name>Q47Q58_THEFY</name>
<dbReference type="PROSITE" id="PS50956">
    <property type="entry name" value="HTH_ASNC_2"/>
    <property type="match status" value="2"/>
</dbReference>
<dbReference type="PANTHER" id="PTHR30154:SF34">
    <property type="entry name" value="TRANSCRIPTIONAL REGULATOR AZLB"/>
    <property type="match status" value="1"/>
</dbReference>
<dbReference type="PANTHER" id="PTHR30154">
    <property type="entry name" value="LEUCINE-RESPONSIVE REGULATORY PROTEIN"/>
    <property type="match status" value="1"/>
</dbReference>
<dbReference type="SUPFAM" id="SSF54909">
    <property type="entry name" value="Dimeric alpha+beta barrel"/>
    <property type="match status" value="1"/>
</dbReference>
<accession>Q47Q58</accession>
<feature type="domain" description="HTH asnC-type" evidence="4">
    <location>
        <begin position="55"/>
        <end position="115"/>
    </location>
</feature>
<dbReference type="GO" id="GO:0005829">
    <property type="term" value="C:cytosol"/>
    <property type="evidence" value="ECO:0007669"/>
    <property type="project" value="TreeGrafter"/>
</dbReference>
<dbReference type="eggNOG" id="COG1522">
    <property type="taxonomic scope" value="Bacteria"/>
</dbReference>
<evidence type="ECO:0000256" key="1">
    <source>
        <dbReference type="ARBA" id="ARBA00023015"/>
    </source>
</evidence>
<dbReference type="Gene3D" id="3.30.70.920">
    <property type="match status" value="2"/>
</dbReference>
<dbReference type="HOGENOM" id="CLU_061382_0_0_11"/>
<dbReference type="AlphaFoldDB" id="Q47Q58"/>
<dbReference type="SMART" id="SM00344">
    <property type="entry name" value="HTH_ASNC"/>
    <property type="match status" value="2"/>
</dbReference>
<keyword evidence="3" id="KW-0804">Transcription</keyword>
<evidence type="ECO:0000313" key="5">
    <source>
        <dbReference type="EMBL" id="AAZ55411.1"/>
    </source>
</evidence>
<feature type="domain" description="HTH asnC-type" evidence="4">
    <location>
        <begin position="205"/>
        <end position="265"/>
    </location>
</feature>